<protein>
    <submittedName>
        <fullName evidence="2">Uncharacterized protein</fullName>
    </submittedName>
</protein>
<organism evidence="2 3">
    <name type="scientific">Penicillium salamii</name>
    <dbReference type="NCBI Taxonomy" id="1612424"/>
    <lineage>
        <taxon>Eukaryota</taxon>
        <taxon>Fungi</taxon>
        <taxon>Dikarya</taxon>
        <taxon>Ascomycota</taxon>
        <taxon>Pezizomycotina</taxon>
        <taxon>Eurotiomycetes</taxon>
        <taxon>Eurotiomycetidae</taxon>
        <taxon>Eurotiales</taxon>
        <taxon>Aspergillaceae</taxon>
        <taxon>Penicillium</taxon>
    </lineage>
</organism>
<accession>A0A9W4JZA0</accession>
<gene>
    <name evidence="2" type="ORF">PSALAMII_LOCUS10537</name>
</gene>
<reference evidence="2" key="1">
    <citation type="submission" date="2021-07" db="EMBL/GenBank/DDBJ databases">
        <authorList>
            <person name="Branca A.L. A."/>
        </authorList>
    </citation>
    <scope>NUCLEOTIDE SEQUENCE</scope>
</reference>
<evidence type="ECO:0000313" key="2">
    <source>
        <dbReference type="EMBL" id="CAG8428025.1"/>
    </source>
</evidence>
<dbReference type="AlphaFoldDB" id="A0A9W4JZA0"/>
<proteinExistence type="predicted"/>
<comment type="caution">
    <text evidence="2">The sequence shown here is derived from an EMBL/GenBank/DDBJ whole genome shotgun (WGS) entry which is preliminary data.</text>
</comment>
<dbReference type="EMBL" id="CAJVPD010000295">
    <property type="protein sequence ID" value="CAG8428025.1"/>
    <property type="molecule type" value="Genomic_DNA"/>
</dbReference>
<evidence type="ECO:0000313" key="3">
    <source>
        <dbReference type="Proteomes" id="UP001152592"/>
    </source>
</evidence>
<dbReference type="Proteomes" id="UP001152592">
    <property type="component" value="Unassembled WGS sequence"/>
</dbReference>
<feature type="region of interest" description="Disordered" evidence="1">
    <location>
        <begin position="115"/>
        <end position="136"/>
    </location>
</feature>
<name>A0A9W4JZA0_9EURO</name>
<sequence>MESELRYYEVEDPYRKGYSYYKDQYLCLWEVTPDEVVGHWDWDDLIENVGWYDDEIVPALKEHTNHFLSRNKTETTLNVNKLSVSRLDHSRQPESYSNGNWSFSSEEENWHINYESDWDTDDEVEESNITDDAFKE</sequence>
<dbReference type="OrthoDB" id="6910977at2759"/>
<evidence type="ECO:0000256" key="1">
    <source>
        <dbReference type="SAM" id="MobiDB-lite"/>
    </source>
</evidence>
<feature type="compositionally biased region" description="Acidic residues" evidence="1">
    <location>
        <begin position="116"/>
        <end position="129"/>
    </location>
</feature>